<sequence>MIRILLCCSAGMSTSLLVQKMRKSAEEKGIEAEIWAIPQPELPENKDKADVILLGPQIRFALGEVREMVGPEKPVDVIELRDYGTMNGKKVLDFALSKLG</sequence>
<evidence type="ECO:0000256" key="5">
    <source>
        <dbReference type="ARBA" id="ARBA00022683"/>
    </source>
</evidence>
<protein>
    <submittedName>
        <fullName evidence="9">PTS sugar transporter subunit IIB</fullName>
    </submittedName>
</protein>
<dbReference type="GO" id="GO:0008982">
    <property type="term" value="F:protein-N(PI)-phosphohistidine-sugar phosphotransferase activity"/>
    <property type="evidence" value="ECO:0007669"/>
    <property type="project" value="InterPro"/>
</dbReference>
<dbReference type="Gene3D" id="3.40.50.2300">
    <property type="match status" value="1"/>
</dbReference>
<name>A0A9W5Y046_9CLOT</name>
<dbReference type="SUPFAM" id="SSF52794">
    <property type="entry name" value="PTS system IIB component-like"/>
    <property type="match status" value="1"/>
</dbReference>
<evidence type="ECO:0000256" key="2">
    <source>
        <dbReference type="ARBA" id="ARBA00022553"/>
    </source>
</evidence>
<proteinExistence type="predicted"/>
<evidence type="ECO:0000256" key="7">
    <source>
        <dbReference type="PROSITE-ProRule" id="PRU00423"/>
    </source>
</evidence>
<dbReference type="PROSITE" id="PS51100">
    <property type="entry name" value="PTS_EIIB_TYPE_3"/>
    <property type="match status" value="1"/>
</dbReference>
<evidence type="ECO:0000256" key="6">
    <source>
        <dbReference type="ARBA" id="ARBA00022777"/>
    </source>
</evidence>
<keyword evidence="2" id="KW-0597">Phosphoprotein</keyword>
<keyword evidence="10" id="KW-1185">Reference proteome</keyword>
<evidence type="ECO:0000256" key="1">
    <source>
        <dbReference type="ARBA" id="ARBA00022448"/>
    </source>
</evidence>
<keyword evidence="3 9" id="KW-0762">Sugar transport</keyword>
<keyword evidence="6" id="KW-0418">Kinase</keyword>
<dbReference type="Pfam" id="PF02302">
    <property type="entry name" value="PTS_IIB"/>
    <property type="match status" value="1"/>
</dbReference>
<keyword evidence="5" id="KW-0598">Phosphotransferase system</keyword>
<dbReference type="InterPro" id="IPR003501">
    <property type="entry name" value="PTS_EIIB_2/3"/>
</dbReference>
<feature type="modified residue" description="Phosphocysteine; by EIIA" evidence="7">
    <location>
        <position position="8"/>
    </location>
</feature>
<dbReference type="PANTHER" id="PTHR34581">
    <property type="entry name" value="PTS SYSTEM N,N'-DIACETYLCHITOBIOSE-SPECIFIC EIIB COMPONENT"/>
    <property type="match status" value="1"/>
</dbReference>
<dbReference type="InterPro" id="IPR051819">
    <property type="entry name" value="PTS_sugar-specific_EIIB"/>
</dbReference>
<evidence type="ECO:0000313" key="10">
    <source>
        <dbReference type="Proteomes" id="UP001057868"/>
    </source>
</evidence>
<comment type="caution">
    <text evidence="9">The sequence shown here is derived from an EMBL/GenBank/DDBJ whole genome shotgun (WGS) entry which is preliminary data.</text>
</comment>
<organism evidence="9 10">
    <name type="scientific">Clostridium folliculivorans</name>
    <dbReference type="NCBI Taxonomy" id="2886038"/>
    <lineage>
        <taxon>Bacteria</taxon>
        <taxon>Bacillati</taxon>
        <taxon>Bacillota</taxon>
        <taxon>Clostridia</taxon>
        <taxon>Eubacteriales</taxon>
        <taxon>Clostridiaceae</taxon>
        <taxon>Clostridium</taxon>
    </lineage>
</organism>
<dbReference type="GO" id="GO:0009401">
    <property type="term" value="P:phosphoenolpyruvate-dependent sugar phosphotransferase system"/>
    <property type="evidence" value="ECO:0007669"/>
    <property type="project" value="UniProtKB-KW"/>
</dbReference>
<reference evidence="9" key="1">
    <citation type="journal article" date="2023" name="Int. J. Syst. Evol. Microbiol.">
        <title>&lt;i&gt;Clostridium folliculivorans&lt;/i&gt; sp. nov., isolated from soil samples of an organic paddy in Japan.</title>
        <authorList>
            <person name="Tazawa J."/>
            <person name="Kobayashi H."/>
            <person name="Tanizawa Y."/>
            <person name="Uchino A."/>
            <person name="Tanaka F."/>
            <person name="Urashima Y."/>
            <person name="Miura S."/>
            <person name="Sakamoto M."/>
            <person name="Ohkuma M."/>
            <person name="Tohno M."/>
        </authorList>
    </citation>
    <scope>NUCLEOTIDE SEQUENCE</scope>
    <source>
        <strain evidence="9">D1-1</strain>
    </source>
</reference>
<dbReference type="CDD" id="cd05564">
    <property type="entry name" value="PTS_IIB_chitobiose_lichenan"/>
    <property type="match status" value="1"/>
</dbReference>
<evidence type="ECO:0000313" key="9">
    <source>
        <dbReference type="EMBL" id="GKU24264.1"/>
    </source>
</evidence>
<keyword evidence="1" id="KW-0813">Transport</keyword>
<accession>A0A9W5Y046</accession>
<dbReference type="Proteomes" id="UP001057868">
    <property type="component" value="Unassembled WGS sequence"/>
</dbReference>
<keyword evidence="4" id="KW-0808">Transferase</keyword>
<evidence type="ECO:0000259" key="8">
    <source>
        <dbReference type="PROSITE" id="PS51100"/>
    </source>
</evidence>
<dbReference type="AlphaFoldDB" id="A0A9W5Y046"/>
<feature type="domain" description="PTS EIIB type-3" evidence="8">
    <location>
        <begin position="1"/>
        <end position="100"/>
    </location>
</feature>
<evidence type="ECO:0000256" key="3">
    <source>
        <dbReference type="ARBA" id="ARBA00022597"/>
    </source>
</evidence>
<evidence type="ECO:0000256" key="4">
    <source>
        <dbReference type="ARBA" id="ARBA00022679"/>
    </source>
</evidence>
<dbReference type="PANTHER" id="PTHR34581:SF2">
    <property type="entry name" value="PTS SYSTEM N,N'-DIACETYLCHITOBIOSE-SPECIFIC EIIB COMPONENT"/>
    <property type="match status" value="1"/>
</dbReference>
<dbReference type="RefSeq" id="WP_261851281.1">
    <property type="nucleotide sequence ID" value="NZ_BQXY01000001.1"/>
</dbReference>
<dbReference type="InterPro" id="IPR036095">
    <property type="entry name" value="PTS_EIIB-like_sf"/>
</dbReference>
<dbReference type="InterPro" id="IPR013012">
    <property type="entry name" value="PTS_EIIB_3"/>
</dbReference>
<dbReference type="GO" id="GO:0016301">
    <property type="term" value="F:kinase activity"/>
    <property type="evidence" value="ECO:0007669"/>
    <property type="project" value="UniProtKB-KW"/>
</dbReference>
<dbReference type="EMBL" id="BQXY01000001">
    <property type="protein sequence ID" value="GKU24264.1"/>
    <property type="molecule type" value="Genomic_DNA"/>
</dbReference>
<gene>
    <name evidence="9" type="primary">licB_2</name>
    <name evidence="9" type="ORF">CFOLD11_10900</name>
</gene>